<dbReference type="NCBIfam" id="TIGR03936">
    <property type="entry name" value="sam_1_link_chp"/>
    <property type="match status" value="1"/>
</dbReference>
<dbReference type="AlphaFoldDB" id="A0A1H3NDH2"/>
<organism evidence="3 4">
    <name type="scientific">Asanoa ishikariensis</name>
    <dbReference type="NCBI Taxonomy" id="137265"/>
    <lineage>
        <taxon>Bacteria</taxon>
        <taxon>Bacillati</taxon>
        <taxon>Actinomycetota</taxon>
        <taxon>Actinomycetes</taxon>
        <taxon>Micromonosporales</taxon>
        <taxon>Micromonosporaceae</taxon>
        <taxon>Asanoa</taxon>
    </lineage>
</organism>
<dbReference type="InterPro" id="IPR018768">
    <property type="entry name" value="DUF2344"/>
</dbReference>
<dbReference type="Proteomes" id="UP000199632">
    <property type="component" value="Unassembled WGS sequence"/>
</dbReference>
<proteinExistence type="predicted"/>
<dbReference type="EMBL" id="FNQB01000001">
    <property type="protein sequence ID" value="SDY86505.1"/>
    <property type="molecule type" value="Genomic_DNA"/>
</dbReference>
<feature type="region of interest" description="Disordered" evidence="1">
    <location>
        <begin position="1"/>
        <end position="57"/>
    </location>
</feature>
<feature type="domain" description="DUF2344" evidence="2">
    <location>
        <begin position="61"/>
        <end position="251"/>
    </location>
</feature>
<evidence type="ECO:0000313" key="3">
    <source>
        <dbReference type="EMBL" id="SDY86505.1"/>
    </source>
</evidence>
<name>A0A1H3NDH2_9ACTN</name>
<evidence type="ECO:0000259" key="2">
    <source>
        <dbReference type="Pfam" id="PF10105"/>
    </source>
</evidence>
<gene>
    <name evidence="3" type="ORF">SAMN05421684_1978</name>
</gene>
<accession>A0A1H3NDH2</accession>
<dbReference type="Pfam" id="PF10105">
    <property type="entry name" value="DUF2344"/>
    <property type="match status" value="1"/>
</dbReference>
<reference evidence="4" key="1">
    <citation type="submission" date="2016-10" db="EMBL/GenBank/DDBJ databases">
        <authorList>
            <person name="Varghese N."/>
            <person name="Submissions S."/>
        </authorList>
    </citation>
    <scope>NUCLEOTIDE SEQUENCE [LARGE SCALE GENOMIC DNA]</scope>
    <source>
        <strain evidence="4">DSM 44718</strain>
    </source>
</reference>
<protein>
    <submittedName>
        <fullName evidence="3">Radical SAM-linked protein</fullName>
    </submittedName>
</protein>
<keyword evidence="4" id="KW-1185">Reference proteome</keyword>
<evidence type="ECO:0000313" key="4">
    <source>
        <dbReference type="Proteomes" id="UP000199632"/>
    </source>
</evidence>
<evidence type="ECO:0000256" key="1">
    <source>
        <dbReference type="SAM" id="MobiDB-lite"/>
    </source>
</evidence>
<sequence length="302" mass="32404">MPVQHLGHRSPGLPLPPWGRRPSWRQINRWEDGAEGADQARSTAISRKPQPEGGQAPVVQRIRIRYAKRGPLRFTSHRDFARAFERALRRAGVPIAFSQGFTPHPKISYASAAPTGTGSEAEYLEIGLQQVVDPAWVVTALDAALSPGLDVLDAVEASGESLADRIDASRWRLELPGVTDAAASDAATRFWDSSEVLVERQTKQGRRTFDTRGAVVSIEVITSGPAASGAPDVPCAILDVVVRQVTPSVRPDDVLAGLRVVADLEPPVPPRAIRLAQGRLTAQGAIADPLEADRDGAVVGEH</sequence>
<dbReference type="STRING" id="137265.SAMN05421684_1978"/>